<proteinExistence type="predicted"/>
<evidence type="ECO:0000313" key="3">
    <source>
        <dbReference type="Proteomes" id="UP001163046"/>
    </source>
</evidence>
<evidence type="ECO:0000259" key="1">
    <source>
        <dbReference type="Pfam" id="PF00024"/>
    </source>
</evidence>
<dbReference type="Pfam" id="PF00024">
    <property type="entry name" value="PAN_1"/>
    <property type="match status" value="1"/>
</dbReference>
<name>A0A9W9Z7Z2_9CNID</name>
<dbReference type="InterPro" id="IPR003609">
    <property type="entry name" value="Pan_app"/>
</dbReference>
<dbReference type="Proteomes" id="UP001163046">
    <property type="component" value="Unassembled WGS sequence"/>
</dbReference>
<feature type="domain" description="Apple" evidence="1">
    <location>
        <begin position="54"/>
        <end position="115"/>
    </location>
</feature>
<comment type="caution">
    <text evidence="2">The sequence shown here is derived from an EMBL/GenBank/DDBJ whole genome shotgun (WGS) entry which is preliminary data.</text>
</comment>
<gene>
    <name evidence="2" type="ORF">OS493_034231</name>
</gene>
<reference evidence="2" key="1">
    <citation type="submission" date="2023-01" db="EMBL/GenBank/DDBJ databases">
        <title>Genome assembly of the deep-sea coral Lophelia pertusa.</title>
        <authorList>
            <person name="Herrera S."/>
            <person name="Cordes E."/>
        </authorList>
    </citation>
    <scope>NUCLEOTIDE SEQUENCE</scope>
    <source>
        <strain evidence="2">USNM1676648</strain>
        <tissue evidence="2">Polyp</tissue>
    </source>
</reference>
<accession>A0A9W9Z7Z2</accession>
<evidence type="ECO:0000313" key="2">
    <source>
        <dbReference type="EMBL" id="KAJ7376495.1"/>
    </source>
</evidence>
<dbReference type="OrthoDB" id="5978931at2759"/>
<protein>
    <recommendedName>
        <fullName evidence="1">Apple domain-containing protein</fullName>
    </recommendedName>
</protein>
<sequence length="134" mass="14662">MGIEDDGKTVLKADQNQLDGSRGLKRGVHVQGNRVSYGNFAVDKFHRLQVSVGSSSVVSNYRECALSCVNNPPCSSFNVASSSDADGKFRCELLNEDKYSANPGQLVSSPEYHHYSIKVLSESDNDPVTQLVRH</sequence>
<dbReference type="AlphaFoldDB" id="A0A9W9Z7Z2"/>
<organism evidence="2 3">
    <name type="scientific">Desmophyllum pertusum</name>
    <dbReference type="NCBI Taxonomy" id="174260"/>
    <lineage>
        <taxon>Eukaryota</taxon>
        <taxon>Metazoa</taxon>
        <taxon>Cnidaria</taxon>
        <taxon>Anthozoa</taxon>
        <taxon>Hexacorallia</taxon>
        <taxon>Scleractinia</taxon>
        <taxon>Caryophylliina</taxon>
        <taxon>Caryophylliidae</taxon>
        <taxon>Desmophyllum</taxon>
    </lineage>
</organism>
<dbReference type="SUPFAM" id="SSF57414">
    <property type="entry name" value="Hairpin loop containing domain-like"/>
    <property type="match status" value="1"/>
</dbReference>
<dbReference type="EMBL" id="MU826397">
    <property type="protein sequence ID" value="KAJ7376495.1"/>
    <property type="molecule type" value="Genomic_DNA"/>
</dbReference>
<keyword evidence="3" id="KW-1185">Reference proteome</keyword>